<dbReference type="OrthoDB" id="2987485at2"/>
<evidence type="ECO:0000313" key="4">
    <source>
        <dbReference type="Proteomes" id="UP000067399"/>
    </source>
</evidence>
<feature type="domain" description="BanI/HgiCI C-terminal" evidence="2">
    <location>
        <begin position="182"/>
        <end position="338"/>
    </location>
</feature>
<dbReference type="AlphaFoldDB" id="A0A0P0USK6"/>
<evidence type="ECO:0000313" key="3">
    <source>
        <dbReference type="EMBL" id="BAS67853.1"/>
    </source>
</evidence>
<dbReference type="InterPro" id="IPR058974">
    <property type="entry name" value="RE_BanI/HgiCI_N"/>
</dbReference>
<gene>
    <name evidence="3" type="ORF">BSEPE_0861</name>
</gene>
<dbReference type="Pfam" id="PF24447">
    <property type="entry name" value="RE_BanI"/>
    <property type="match status" value="1"/>
</dbReference>
<evidence type="ECO:0000259" key="1">
    <source>
        <dbReference type="Pfam" id="PF24447"/>
    </source>
</evidence>
<evidence type="ECO:0000259" key="2">
    <source>
        <dbReference type="Pfam" id="PF26568"/>
    </source>
</evidence>
<sequence>MKFNRNISELEKNAILWWPEHLNQANAAISVIPKLLQTQDDFLKIISLSKKNPYQVFDLLDASEFPANLFLKHLCVLADYGGEPIQRLGRAFSSIFQSGKNKHSIEFSWNSNNYTYDFKCLPIRGLGNKKLFIDGEGLIEIKQLSDLYKDMFILLMFGSTSTVNEEAGLVACEIGTLLGKTEILEKYIKERYINVSRITGGATANSLGQLAQQEIVKHLSKSLGGNYRVISNGYIALDGYEKESGMPFDVVVEKGTKKVGIEASFQVTTNSTIERKAGQAADRMNLMHSNGYKIAYVLDGAGNFQRVSAISTICANSDCTVAYSNQEFDILCSWIGESLD</sequence>
<reference evidence="3 4" key="1">
    <citation type="journal article" date="2000" name="Mar. Ecol. Prog. Ser.">
        <title>Phylogenetic characterization of endosymbionts in three hydrothermal vent mussels: influence on host distributions.</title>
        <authorList>
            <person name="Fujiwara Y."/>
            <person name="Takai K."/>
            <person name="Uematsu K."/>
            <person name="Tsuchida S."/>
            <person name="Hunt J.C."/>
            <person name="Hashimoto J."/>
        </authorList>
    </citation>
    <scope>NUCLEOTIDE SEQUENCE [LARGE SCALE GENOMIC DNA]</scope>
    <source>
        <strain evidence="3 4">Myojin Knoll</strain>
    </source>
</reference>
<dbReference type="Pfam" id="PF26568">
    <property type="entry name" value="RE_BanI_C"/>
    <property type="match status" value="1"/>
</dbReference>
<protein>
    <submittedName>
        <fullName evidence="3">Type II site-specific deoxyribonuclease</fullName>
    </submittedName>
</protein>
<reference evidence="3 4" key="2">
    <citation type="journal article" date="2016" name="ISME J.">
        <title>Heterogeneous composition of key metabolic gene clusters in a vent mussel symbiont population.</title>
        <authorList>
            <person name="Ikuta T."/>
            <person name="Takaki Y."/>
            <person name="Nagai Y."/>
            <person name="Shimamura S."/>
            <person name="Tsuda M."/>
            <person name="Kawagucci S."/>
            <person name="Aoki Y."/>
            <person name="Inoue K."/>
            <person name="Teruya M."/>
            <person name="Satou K."/>
            <person name="Teruya K."/>
            <person name="Shimoji M."/>
            <person name="Tamotsu H."/>
            <person name="Hirano T."/>
            <person name="Maruyama T."/>
            <person name="Yoshida T."/>
        </authorList>
    </citation>
    <scope>NUCLEOTIDE SEQUENCE [LARGE SCALE GENOMIC DNA]</scope>
    <source>
        <strain evidence="3 4">Myojin Knoll</strain>
    </source>
</reference>
<keyword evidence="4" id="KW-1185">Reference proteome</keyword>
<name>A0A0P0USK6_9GAMM</name>
<dbReference type="Proteomes" id="UP000067399">
    <property type="component" value="Chromosome"/>
</dbReference>
<dbReference type="REBASE" id="127771">
    <property type="entry name" value="EbaMkORF860P"/>
</dbReference>
<feature type="domain" description="BanI/HgiCI N-terminal" evidence="1">
    <location>
        <begin position="17"/>
        <end position="179"/>
    </location>
</feature>
<dbReference type="KEGG" id="ebh:BSEPE_0861"/>
<dbReference type="EMBL" id="AP013042">
    <property type="protein sequence ID" value="BAS67853.1"/>
    <property type="molecule type" value="Genomic_DNA"/>
</dbReference>
<proteinExistence type="predicted"/>
<organism evidence="3 4">
    <name type="scientific">endosymbiont of Bathymodiolus septemdierum str. Myojin knoll</name>
    <dbReference type="NCBI Taxonomy" id="1303921"/>
    <lineage>
        <taxon>Bacteria</taxon>
        <taxon>Pseudomonadati</taxon>
        <taxon>Pseudomonadota</taxon>
        <taxon>Gammaproteobacteria</taxon>
        <taxon>sulfur-oxidizing symbionts</taxon>
    </lineage>
</organism>
<dbReference type="RefSeq" id="WP_066044500.1">
    <property type="nucleotide sequence ID" value="NZ_AP013042.1"/>
</dbReference>
<dbReference type="InterPro" id="IPR058973">
    <property type="entry name" value="RE_BanI/HgiCI_C"/>
</dbReference>
<accession>A0A0P0USK6</accession>